<organism evidence="1 2">
    <name type="scientific">Pseudanabaena frigida</name>
    <dbReference type="NCBI Taxonomy" id="945775"/>
    <lineage>
        <taxon>Bacteria</taxon>
        <taxon>Bacillati</taxon>
        <taxon>Cyanobacteriota</taxon>
        <taxon>Cyanophyceae</taxon>
        <taxon>Pseudanabaenales</taxon>
        <taxon>Pseudanabaenaceae</taxon>
        <taxon>Pseudanabaena</taxon>
    </lineage>
</organism>
<evidence type="ECO:0000313" key="2">
    <source>
        <dbReference type="Proteomes" id="UP000249467"/>
    </source>
</evidence>
<accession>A0A2W4W458</accession>
<dbReference type="AlphaFoldDB" id="A0A2W4W458"/>
<reference evidence="1 2" key="2">
    <citation type="submission" date="2018-06" db="EMBL/GenBank/DDBJ databases">
        <title>Metagenomic assembly of (sub)arctic Cyanobacteria and their associated microbiome from non-axenic cultures.</title>
        <authorList>
            <person name="Baurain D."/>
        </authorList>
    </citation>
    <scope>NUCLEOTIDE SEQUENCE [LARGE SCALE GENOMIC DNA]</scope>
    <source>
        <strain evidence="1">ULC066bin1</strain>
    </source>
</reference>
<dbReference type="EMBL" id="QBML01000018">
    <property type="protein sequence ID" value="PZO39436.1"/>
    <property type="molecule type" value="Genomic_DNA"/>
</dbReference>
<comment type="caution">
    <text evidence="1">The sequence shown here is derived from an EMBL/GenBank/DDBJ whole genome shotgun (WGS) entry which is preliminary data.</text>
</comment>
<sequence>MSTLQQLPIDRTTRRILKALLHNAFKILLGLGLSAKRCIQLTQKVKAAINAAFTFYILPNKAKLHLAGLLIT</sequence>
<reference evidence="1 2" key="1">
    <citation type="submission" date="2018-04" db="EMBL/GenBank/DDBJ databases">
        <authorList>
            <person name="Go L.Y."/>
            <person name="Mitchell J.A."/>
        </authorList>
    </citation>
    <scope>NUCLEOTIDE SEQUENCE [LARGE SCALE GENOMIC DNA]</scope>
    <source>
        <strain evidence="1">ULC066bin1</strain>
    </source>
</reference>
<gene>
    <name evidence="1" type="ORF">DCF19_14355</name>
</gene>
<name>A0A2W4W458_9CYAN</name>
<protein>
    <submittedName>
        <fullName evidence="1">Uncharacterized protein</fullName>
    </submittedName>
</protein>
<evidence type="ECO:0000313" key="1">
    <source>
        <dbReference type="EMBL" id="PZO39436.1"/>
    </source>
</evidence>
<proteinExistence type="predicted"/>
<dbReference type="Proteomes" id="UP000249467">
    <property type="component" value="Unassembled WGS sequence"/>
</dbReference>